<accession>A0A5S6R4J5</accession>
<feature type="coiled-coil region" evidence="3">
    <location>
        <begin position="888"/>
        <end position="922"/>
    </location>
</feature>
<dbReference type="InterPro" id="IPR050302">
    <property type="entry name" value="Rab_GAP_TBC_domain"/>
</dbReference>
<dbReference type="PANTHER" id="PTHR47219:SF9">
    <property type="entry name" value="GTPASE ACTIVATING PROTEIN AND CENTROSOME-ASSOCIATED, ISOFORM B"/>
    <property type="match status" value="1"/>
</dbReference>
<dbReference type="Pfam" id="PF00566">
    <property type="entry name" value="RabGAP-TBC"/>
    <property type="match status" value="1"/>
</dbReference>
<dbReference type="Gene3D" id="1.10.8.270">
    <property type="entry name" value="putative rabgap domain of human tbc1 domain family member 14 like domains"/>
    <property type="match status" value="1"/>
</dbReference>
<organism evidence="5 6">
    <name type="scientific">Trichuris muris</name>
    <name type="common">Mouse whipworm</name>
    <dbReference type="NCBI Taxonomy" id="70415"/>
    <lineage>
        <taxon>Eukaryota</taxon>
        <taxon>Metazoa</taxon>
        <taxon>Ecdysozoa</taxon>
        <taxon>Nematoda</taxon>
        <taxon>Enoplea</taxon>
        <taxon>Dorylaimia</taxon>
        <taxon>Trichinellida</taxon>
        <taxon>Trichuridae</taxon>
        <taxon>Trichuris</taxon>
    </lineage>
</organism>
<evidence type="ECO:0000259" key="4">
    <source>
        <dbReference type="PROSITE" id="PS50086"/>
    </source>
</evidence>
<feature type="coiled-coil region" evidence="3">
    <location>
        <begin position="719"/>
        <end position="852"/>
    </location>
</feature>
<evidence type="ECO:0000256" key="2">
    <source>
        <dbReference type="ARBA" id="ARBA00023054"/>
    </source>
</evidence>
<name>A0A5S6R4J5_TRIMR</name>
<dbReference type="InterPro" id="IPR000195">
    <property type="entry name" value="Rab-GAP-TBC_dom"/>
</dbReference>
<dbReference type="SUPFAM" id="SSF50729">
    <property type="entry name" value="PH domain-like"/>
    <property type="match status" value="1"/>
</dbReference>
<evidence type="ECO:0000256" key="3">
    <source>
        <dbReference type="SAM" id="Coils"/>
    </source>
</evidence>
<proteinExistence type="predicted"/>
<keyword evidence="2 3" id="KW-0175">Coiled coil</keyword>
<dbReference type="FunFam" id="1.10.472.80:FF:000007">
    <property type="entry name" value="Rab GTPase-activating protein 1 isoform X1"/>
    <property type="match status" value="1"/>
</dbReference>
<dbReference type="FunFam" id="1.10.10.750:FF:000003">
    <property type="entry name" value="GTPase activating protein (Evi5)"/>
    <property type="match status" value="1"/>
</dbReference>
<keyword evidence="1" id="KW-0343">GTPase activation</keyword>
<dbReference type="PROSITE" id="PS50086">
    <property type="entry name" value="TBC_RABGAP"/>
    <property type="match status" value="1"/>
</dbReference>
<dbReference type="Proteomes" id="UP000046395">
    <property type="component" value="Unassembled WGS sequence"/>
</dbReference>
<evidence type="ECO:0000313" key="6">
    <source>
        <dbReference type="WBParaSite" id="TMUE_3000014112.1"/>
    </source>
</evidence>
<dbReference type="PANTHER" id="PTHR47219">
    <property type="entry name" value="RAB GTPASE-ACTIVATING PROTEIN 1-LIKE"/>
    <property type="match status" value="1"/>
</dbReference>
<evidence type="ECO:0000256" key="1">
    <source>
        <dbReference type="ARBA" id="ARBA00022468"/>
    </source>
</evidence>
<dbReference type="SUPFAM" id="SSF47923">
    <property type="entry name" value="Ypt/Rab-GAP domain of gyp1p"/>
    <property type="match status" value="2"/>
</dbReference>
<protein>
    <submittedName>
        <fullName evidence="6">Rab-GAP TBC domain-containing protein</fullName>
    </submittedName>
</protein>
<dbReference type="InterPro" id="IPR035969">
    <property type="entry name" value="Rab-GAP_TBC_sf"/>
</dbReference>
<dbReference type="Gene3D" id="2.30.29.30">
    <property type="entry name" value="Pleckstrin-homology domain (PH domain)/Phosphotyrosine-binding domain (PTB)"/>
    <property type="match status" value="1"/>
</dbReference>
<dbReference type="InterPro" id="IPR011993">
    <property type="entry name" value="PH-like_dom_sf"/>
</dbReference>
<dbReference type="Gene3D" id="1.10.472.80">
    <property type="entry name" value="Ypt/Rab-GAP domain of gyp1p, domain 3"/>
    <property type="match status" value="1"/>
</dbReference>
<evidence type="ECO:0000313" key="5">
    <source>
        <dbReference type="Proteomes" id="UP000046395"/>
    </source>
</evidence>
<dbReference type="STRING" id="70415.A0A5S6R4J5"/>
<dbReference type="WBParaSite" id="TMUE_3000014112.1">
    <property type="protein sequence ID" value="TMUE_3000014112.1"/>
    <property type="gene ID" value="WBGene00289134"/>
</dbReference>
<dbReference type="InterPro" id="IPR022164">
    <property type="entry name" value="Kinesin-like"/>
</dbReference>
<keyword evidence="5" id="KW-1185">Reference proteome</keyword>
<reference evidence="6" key="1">
    <citation type="submission" date="2019-12" db="UniProtKB">
        <authorList>
            <consortium name="WormBaseParasite"/>
        </authorList>
    </citation>
    <scope>IDENTIFICATION</scope>
</reference>
<dbReference type="GO" id="GO:0005096">
    <property type="term" value="F:GTPase activator activity"/>
    <property type="evidence" value="ECO:0007669"/>
    <property type="project" value="UniProtKB-KW"/>
</dbReference>
<dbReference type="SMART" id="SM00164">
    <property type="entry name" value="TBC"/>
    <property type="match status" value="1"/>
</dbReference>
<dbReference type="FunFam" id="1.10.8.270:FF:000001">
    <property type="entry name" value="TBC1 domain family member 1"/>
    <property type="match status" value="1"/>
</dbReference>
<sequence>MGSSEVLVDFPQVSAQLSANDSSPESVNGVTARARDSSESPLLYYCGCAEIANPKNEHAITSIINQLCSEATFMASSVAVPKNCQESVRLFDQQSCLVGSFPVSRIVYCKKSVCPDRCFLAFTFLASTDEDVDPCYQCHVLSSPDQAVVDTVMSDFAYVFAQSDTAALKRSNGPLDNCPSTSCSPLSFTFEAQLSIKEKDDKGNLCTSPQEKCCFKLRRSREKLVTFVVSQMSGPRSLVVEKCFGLLLAAGRNVKSADMQLLDVQSMQANQAGQYVIEALWDPCLPPFEVLNTETPRETRVFMTVATDVLFANVPEPLRFSICCRVRVFDENERFWNMKSKPVGERYQLEIQEVPTTSDDAVCEFGVVRFDADNRNLSSMRRSSKGILVNLVAPPDENESDSDEPLLSGSGEVSSECSELVLANWDVCLSKWSDNLDKRPKEIVNLIRNGIPDQLRGDVWQLLAGCHEVPQLSKNYYSLLEKDCPNEQVILRDIHRTFPAHEYFKQSGGVGQEALYKISKAYAIYDVEVGYCQGLSFLAASLLLHMPEERAFTVLVRIMFHYGLRDLFKQGFETLHLRFFQLERLMRDYLPTLSAHFDKLHIETHMFASQWFLTLFTAKFPLSMVFHIIDLFLSEGMNTIFHIALALLKASEQDLLTQDFEGALKYFRVALPRKYKTESTAKELIQCAVQFRISHKRVTKYEEEFIEMRQQEAESQNPLERYQRDNLKLKEEVLRLQRENDDLACELVTSKVHLRNDLDAAEENIESLTSQLERTGRLCKDLQEENRNLLHESEHVKETCRRELLKQEADNKRDRIIIEDYKQMCAELSAKLECLQKKFDEERKRFMEIAEECENCSPRIEECRPAPEEVQRPDGAPEFGIFGSNHCFADQIDQINRLELELAQAKLQLVECECRNQDLMHQLNQCHACHEQKSTWISKTINSIKEAARNPTAPNSKKDVNLTTLWWMQLLFLNFNEPSCRLAQLAELVCQSCAEKWRWPNEQSMFAQFESKTALAVCTMLPPA</sequence>
<dbReference type="AlphaFoldDB" id="A0A5S6R4J5"/>
<feature type="domain" description="Rab-GAP TBC" evidence="4">
    <location>
        <begin position="450"/>
        <end position="636"/>
    </location>
</feature>
<dbReference type="Gene3D" id="1.10.10.750">
    <property type="entry name" value="Ypt/Rab-GAP domain of gyp1p, domain 1"/>
    <property type="match status" value="1"/>
</dbReference>
<dbReference type="GO" id="GO:0031267">
    <property type="term" value="F:small GTPase binding"/>
    <property type="evidence" value="ECO:0007669"/>
    <property type="project" value="TreeGrafter"/>
</dbReference>
<dbReference type="Pfam" id="PF12473">
    <property type="entry name" value="DUF3694"/>
    <property type="match status" value="1"/>
</dbReference>